<dbReference type="Pfam" id="PF13568">
    <property type="entry name" value="OMP_b-brl_2"/>
    <property type="match status" value="1"/>
</dbReference>
<organism evidence="2 3">
    <name type="scientific">Chryseobacterium fistulae</name>
    <dbReference type="NCBI Taxonomy" id="2675058"/>
    <lineage>
        <taxon>Bacteria</taxon>
        <taxon>Pseudomonadati</taxon>
        <taxon>Bacteroidota</taxon>
        <taxon>Flavobacteriia</taxon>
        <taxon>Flavobacteriales</taxon>
        <taxon>Weeksellaceae</taxon>
        <taxon>Chryseobacterium group</taxon>
        <taxon>Chryseobacterium</taxon>
    </lineage>
</organism>
<accession>A0A6N4XR76</accession>
<sequence length="111" mass="11944">MKKLFLGITVISYSLISAQQSESNIKFGAKAGVNLSTTILDSDKVGDSKTGIYIGGFVNIPLGRFLSIQPEVFYSQTGFKNALKAGTYSATFNGIPIEVTNIKANIDYEPV</sequence>
<dbReference type="RefSeq" id="WP_162071650.1">
    <property type="nucleotide sequence ID" value="NZ_CACVBY010000003.1"/>
</dbReference>
<reference evidence="2 3" key="1">
    <citation type="submission" date="2020-01" db="EMBL/GenBank/DDBJ databases">
        <authorList>
            <person name="Rodrigo-Torres L."/>
            <person name="Arahal R. D."/>
            <person name="Lucena T."/>
        </authorList>
    </citation>
    <scope>NUCLEOTIDE SEQUENCE [LARGE SCALE GENOMIC DNA]</scope>
    <source>
        <strain evidence="2 3">CECT 9393</strain>
    </source>
</reference>
<proteinExistence type="predicted"/>
<dbReference type="Proteomes" id="UP000445309">
    <property type="component" value="Unassembled WGS sequence"/>
</dbReference>
<protein>
    <recommendedName>
        <fullName evidence="1">Outer membrane protein beta-barrel domain-containing protein</fullName>
    </recommendedName>
</protein>
<feature type="domain" description="Outer membrane protein beta-barrel" evidence="1">
    <location>
        <begin position="18"/>
        <end position="80"/>
    </location>
</feature>
<gene>
    <name evidence="2" type="ORF">CHRY9393_00199</name>
</gene>
<dbReference type="AlphaFoldDB" id="A0A6N4XR76"/>
<dbReference type="EMBL" id="CACVBY010000003">
    <property type="protein sequence ID" value="CAA7385910.1"/>
    <property type="molecule type" value="Genomic_DNA"/>
</dbReference>
<keyword evidence="3" id="KW-1185">Reference proteome</keyword>
<dbReference type="InterPro" id="IPR025665">
    <property type="entry name" value="Beta-barrel_OMP_2"/>
</dbReference>
<evidence type="ECO:0000259" key="1">
    <source>
        <dbReference type="Pfam" id="PF13568"/>
    </source>
</evidence>
<evidence type="ECO:0000313" key="2">
    <source>
        <dbReference type="EMBL" id="CAA7385910.1"/>
    </source>
</evidence>
<evidence type="ECO:0000313" key="3">
    <source>
        <dbReference type="Proteomes" id="UP000445309"/>
    </source>
</evidence>
<name>A0A6N4XR76_9FLAO</name>